<accession>A0A150XLD3</accession>
<dbReference type="GO" id="GO:0015666">
    <property type="term" value="F:restriction endodeoxyribonuclease activity"/>
    <property type="evidence" value="ECO:0007669"/>
    <property type="project" value="TreeGrafter"/>
</dbReference>
<evidence type="ECO:0000313" key="3">
    <source>
        <dbReference type="EMBL" id="KYG79504.1"/>
    </source>
</evidence>
<dbReference type="InterPro" id="IPR011335">
    <property type="entry name" value="Restrct_endonuc-II-like"/>
</dbReference>
<sequence>MMIPDYQTLMLPVLKSSANGEISTSEVIDDLAEEYSLTQEEREELLPSGRQTTFSNRVHWAKGYLKQANLVQYTKRGYFTITEDGRRVLANAPQKIDNKFLEQFEAFQEFKSRRGTRTDNSNEIEKSNVIEASSTPDELLRSSHQTITDTLADELLSRIREAKPILFEHVVVQLLLAMGYGGASDNPGRLLGKSGDDGVDGVIDQDALGVDQIYVQAKRYGEGNSVGSGAIRDFSGALDMKKTQKGIFFTTSTFSTSAHNTAKAMGKKIVLIDGQRLSRLLIKYNIGCEDEQILHIKKIDEEFFDTF</sequence>
<keyword evidence="3" id="KW-0255">Endonuclease</keyword>
<dbReference type="Gene3D" id="3.40.1350.10">
    <property type="match status" value="1"/>
</dbReference>
<proteinExistence type="predicted"/>
<feature type="domain" description="Restriction endonuclease type IV Mrr" evidence="1">
    <location>
        <begin position="160"/>
        <end position="281"/>
    </location>
</feature>
<dbReference type="EMBL" id="LRPB01000049">
    <property type="protein sequence ID" value="KYG79504.1"/>
    <property type="molecule type" value="Genomic_DNA"/>
</dbReference>
<evidence type="ECO:0000313" key="4">
    <source>
        <dbReference type="Proteomes" id="UP000075663"/>
    </source>
</evidence>
<dbReference type="Proteomes" id="UP000075663">
    <property type="component" value="Unassembled WGS sequence"/>
</dbReference>
<dbReference type="GO" id="GO:0003677">
    <property type="term" value="F:DNA binding"/>
    <property type="evidence" value="ECO:0007669"/>
    <property type="project" value="InterPro"/>
</dbReference>
<name>A0A150XLD3_9BACT</name>
<organism evidence="3 4">
    <name type="scientific">Roseivirga seohaensis</name>
    <dbReference type="NCBI Taxonomy" id="1914963"/>
    <lineage>
        <taxon>Bacteria</taxon>
        <taxon>Pseudomonadati</taxon>
        <taxon>Bacteroidota</taxon>
        <taxon>Cytophagia</taxon>
        <taxon>Cytophagales</taxon>
        <taxon>Roseivirgaceae</taxon>
        <taxon>Roseivirga</taxon>
    </lineage>
</organism>
<dbReference type="InterPro" id="IPR011856">
    <property type="entry name" value="tRNA_endonuc-like_dom_sf"/>
</dbReference>
<comment type="caution">
    <text evidence="3">The sequence shown here is derived from an EMBL/GenBank/DDBJ whole genome shotgun (WGS) entry which is preliminary data.</text>
</comment>
<dbReference type="PANTHER" id="PTHR30015">
    <property type="entry name" value="MRR RESTRICTION SYSTEM PROTEIN"/>
    <property type="match status" value="1"/>
</dbReference>
<keyword evidence="3" id="KW-0378">Hydrolase</keyword>
<keyword evidence="3" id="KW-0540">Nuclease</keyword>
<gene>
    <name evidence="3" type="ORF">AWW67_13445</name>
</gene>
<dbReference type="InterPro" id="IPR007560">
    <property type="entry name" value="Restrct_endonuc_IV_Mrr"/>
</dbReference>
<dbReference type="Pfam" id="PF04471">
    <property type="entry name" value="Mrr_cat"/>
    <property type="match status" value="1"/>
</dbReference>
<dbReference type="InterPro" id="IPR052906">
    <property type="entry name" value="Type_IV_Methyl-Rstrct_Enzyme"/>
</dbReference>
<dbReference type="Pfam" id="PF14338">
    <property type="entry name" value="Mrr_N"/>
    <property type="match status" value="1"/>
</dbReference>
<evidence type="ECO:0000259" key="1">
    <source>
        <dbReference type="Pfam" id="PF04471"/>
    </source>
</evidence>
<reference evidence="3 4" key="1">
    <citation type="submission" date="2016-01" db="EMBL/GenBank/DDBJ databases">
        <title>Genome sequencing of Roseivirga seohaensis SW-152.</title>
        <authorList>
            <person name="Selvaratnam C."/>
            <person name="Thevarajoo S."/>
            <person name="Goh K.M."/>
            <person name="Ee R."/>
            <person name="Chan K.-G."/>
            <person name="Chong C.S."/>
        </authorList>
    </citation>
    <scope>NUCLEOTIDE SEQUENCE [LARGE SCALE GENOMIC DNA]</scope>
    <source>
        <strain evidence="3 4">SW-152</strain>
    </source>
</reference>
<evidence type="ECO:0000259" key="2">
    <source>
        <dbReference type="Pfam" id="PF14338"/>
    </source>
</evidence>
<dbReference type="GO" id="GO:0009307">
    <property type="term" value="P:DNA restriction-modification system"/>
    <property type="evidence" value="ECO:0007669"/>
    <property type="project" value="InterPro"/>
</dbReference>
<feature type="domain" description="Restriction system protein Mrr-like N-terminal" evidence="2">
    <location>
        <begin position="6"/>
        <end position="90"/>
    </location>
</feature>
<dbReference type="PANTHER" id="PTHR30015:SF7">
    <property type="entry name" value="TYPE IV METHYL-DIRECTED RESTRICTION ENZYME ECOKMRR"/>
    <property type="match status" value="1"/>
</dbReference>
<protein>
    <submittedName>
        <fullName evidence="3">Restriction endonuclease</fullName>
    </submittedName>
</protein>
<dbReference type="STRING" id="1914963.AWW67_13445"/>
<dbReference type="InterPro" id="IPR025745">
    <property type="entry name" value="Mrr-like_N_dom"/>
</dbReference>
<dbReference type="SUPFAM" id="SSF52980">
    <property type="entry name" value="Restriction endonuclease-like"/>
    <property type="match status" value="1"/>
</dbReference>
<dbReference type="AlphaFoldDB" id="A0A150XLD3"/>